<sequence length="163" mass="18442">MHLVVANAVQLTEQKKAALKSAQERLVTIQCTHLDAAELNSLLAGSRNLRGQDIELVGGWIDGDDGTKFECEAEKELDMDWIWERLETLKKKGRKEKGWPERHIQSENRPKRKAKIAAYLVVFREQIKHQQINLHAKQDSTPMPGALVPGLSQHEAGTTNQEE</sequence>
<comment type="caution">
    <text evidence="2">The sequence shown here is derived from an EMBL/GenBank/DDBJ whole genome shotgun (WGS) entry which is preliminary data.</text>
</comment>
<reference evidence="2 3" key="1">
    <citation type="journal article" date="2024" name="J Genomics">
        <title>Draft genome sequencing and assembly of Favolaschia claudopus CIRM-BRFM 2984 isolated from oak limbs.</title>
        <authorList>
            <person name="Navarro D."/>
            <person name="Drula E."/>
            <person name="Chaduli D."/>
            <person name="Cazenave R."/>
            <person name="Ahrendt S."/>
            <person name="Wang J."/>
            <person name="Lipzen A."/>
            <person name="Daum C."/>
            <person name="Barry K."/>
            <person name="Grigoriev I.V."/>
            <person name="Favel A."/>
            <person name="Rosso M.N."/>
            <person name="Martin F."/>
        </authorList>
    </citation>
    <scope>NUCLEOTIDE SEQUENCE [LARGE SCALE GENOMIC DNA]</scope>
    <source>
        <strain evidence="2 3">CIRM-BRFM 2984</strain>
    </source>
</reference>
<feature type="region of interest" description="Disordered" evidence="1">
    <location>
        <begin position="135"/>
        <end position="163"/>
    </location>
</feature>
<name>A0AAW0CSD5_9AGAR</name>
<evidence type="ECO:0000256" key="1">
    <source>
        <dbReference type="SAM" id="MobiDB-lite"/>
    </source>
</evidence>
<proteinExistence type="predicted"/>
<protein>
    <submittedName>
        <fullName evidence="2">Uncharacterized protein</fullName>
    </submittedName>
</protein>
<accession>A0AAW0CSD5</accession>
<dbReference type="Proteomes" id="UP001362999">
    <property type="component" value="Unassembled WGS sequence"/>
</dbReference>
<keyword evidence="3" id="KW-1185">Reference proteome</keyword>
<evidence type="ECO:0000313" key="2">
    <source>
        <dbReference type="EMBL" id="KAK7041995.1"/>
    </source>
</evidence>
<organism evidence="2 3">
    <name type="scientific">Favolaschia claudopus</name>
    <dbReference type="NCBI Taxonomy" id="2862362"/>
    <lineage>
        <taxon>Eukaryota</taxon>
        <taxon>Fungi</taxon>
        <taxon>Dikarya</taxon>
        <taxon>Basidiomycota</taxon>
        <taxon>Agaricomycotina</taxon>
        <taxon>Agaricomycetes</taxon>
        <taxon>Agaricomycetidae</taxon>
        <taxon>Agaricales</taxon>
        <taxon>Marasmiineae</taxon>
        <taxon>Mycenaceae</taxon>
        <taxon>Favolaschia</taxon>
    </lineage>
</organism>
<dbReference type="AlphaFoldDB" id="A0AAW0CSD5"/>
<gene>
    <name evidence="2" type="ORF">R3P38DRAFT_2767626</name>
</gene>
<dbReference type="EMBL" id="JAWWNJ010000013">
    <property type="protein sequence ID" value="KAK7041995.1"/>
    <property type="molecule type" value="Genomic_DNA"/>
</dbReference>
<evidence type="ECO:0000313" key="3">
    <source>
        <dbReference type="Proteomes" id="UP001362999"/>
    </source>
</evidence>